<accession>A0AA35RLV3</accession>
<proteinExistence type="predicted"/>
<gene>
    <name evidence="2" type="ORF">GBAR_LOCUS8245</name>
</gene>
<sequence length="115" mass="12855">MDKRRAPIVLIASVFGCLALLIVLAGFLFMAAHWLSGQSGKPDYVMWDENSPESRRGPVDVRAAPRIILNGERIDGVCQYFLGLAFTPDGRSTYGRTVREEPEECRKEVEVWTGP</sequence>
<dbReference type="AlphaFoldDB" id="A0AA35RLV3"/>
<reference evidence="2" key="1">
    <citation type="submission" date="2023-03" db="EMBL/GenBank/DDBJ databases">
        <authorList>
            <person name="Steffen K."/>
            <person name="Cardenas P."/>
        </authorList>
    </citation>
    <scope>NUCLEOTIDE SEQUENCE</scope>
</reference>
<protein>
    <submittedName>
        <fullName evidence="2">Uncharacterized protein</fullName>
    </submittedName>
</protein>
<keyword evidence="1" id="KW-0812">Transmembrane</keyword>
<evidence type="ECO:0000256" key="1">
    <source>
        <dbReference type="SAM" id="Phobius"/>
    </source>
</evidence>
<keyword evidence="1" id="KW-1133">Transmembrane helix</keyword>
<evidence type="ECO:0000313" key="2">
    <source>
        <dbReference type="EMBL" id="CAI8012931.1"/>
    </source>
</evidence>
<dbReference type="PROSITE" id="PS51257">
    <property type="entry name" value="PROKAR_LIPOPROTEIN"/>
    <property type="match status" value="1"/>
</dbReference>
<name>A0AA35RLV3_GEOBA</name>
<comment type="caution">
    <text evidence="2">The sequence shown here is derived from an EMBL/GenBank/DDBJ whole genome shotgun (WGS) entry which is preliminary data.</text>
</comment>
<keyword evidence="1" id="KW-0472">Membrane</keyword>
<organism evidence="2 3">
    <name type="scientific">Geodia barretti</name>
    <name type="common">Barrett's horny sponge</name>
    <dbReference type="NCBI Taxonomy" id="519541"/>
    <lineage>
        <taxon>Eukaryota</taxon>
        <taxon>Metazoa</taxon>
        <taxon>Porifera</taxon>
        <taxon>Demospongiae</taxon>
        <taxon>Heteroscleromorpha</taxon>
        <taxon>Tetractinellida</taxon>
        <taxon>Astrophorina</taxon>
        <taxon>Geodiidae</taxon>
        <taxon>Geodia</taxon>
    </lineage>
</organism>
<evidence type="ECO:0000313" key="3">
    <source>
        <dbReference type="Proteomes" id="UP001174909"/>
    </source>
</evidence>
<dbReference type="Proteomes" id="UP001174909">
    <property type="component" value="Unassembled WGS sequence"/>
</dbReference>
<keyword evidence="3" id="KW-1185">Reference proteome</keyword>
<dbReference type="EMBL" id="CASHTH010001226">
    <property type="protein sequence ID" value="CAI8012931.1"/>
    <property type="molecule type" value="Genomic_DNA"/>
</dbReference>
<feature type="transmembrane region" description="Helical" evidence="1">
    <location>
        <begin position="6"/>
        <end position="31"/>
    </location>
</feature>